<comment type="caution">
    <text evidence="3">The sequence shown here is derived from an EMBL/GenBank/DDBJ whole genome shotgun (WGS) entry which is preliminary data.</text>
</comment>
<sequence>MDIQQVLQQLDSLFQRGAYDQVEAFMLDHIARGEAEGDKGAVLSLLNELMGYYRSTSRFKDSLAAASKALGLLEELGLKNSLHYATTLLNVATAWRADGQFQRAIELFEEVGRMFLALGVQDAFLVATLYNNLALAWQEAGDHARAIQFLEAALPISRSNPGAEHDVAVSLTNLAQSRVRLGQLAEARAALEEADRLFAALPRPSGHHAAAIAALGEVCFKEGNASEAAALYERALREIEARFGKNQPYADMLESLALVLEASDPTRSAACKREAQQVAAALRPQLKGLALARQYYEAMRGSLLADYAPIAHRIAVGLVGHGSECFGFDDEQSRDHDFGPGFCIWLTDEDYAALGKQMQADYERLPPEFAGFPARRPGRRSGQRVGVFSISGFYREFLGAAELPQSEADWLQIPEPLLACVTNGEVFSDPAGEFSRIRAALAAYYPDGIVRRKLAQAVAKMAQSGQYNLPRALTRGEPAAALMAQAEFIRQACAAIHVLNRRYTPADKWLVHSVGSLPRLAALHGQLTQLAQTLAAEATPLVEEICAAVLREIIAQGFSQPGESYLEAHVDSILANP</sequence>
<dbReference type="InterPro" id="IPR019734">
    <property type="entry name" value="TPR_rpt"/>
</dbReference>
<dbReference type="InterPro" id="IPR011990">
    <property type="entry name" value="TPR-like_helical_dom_sf"/>
</dbReference>
<dbReference type="PROSITE" id="PS50005">
    <property type="entry name" value="TPR"/>
    <property type="match status" value="1"/>
</dbReference>
<dbReference type="Pfam" id="PF13228">
    <property type="entry name" value="DUF4037"/>
    <property type="match status" value="1"/>
</dbReference>
<feature type="repeat" description="TPR" evidence="1">
    <location>
        <begin position="127"/>
        <end position="160"/>
    </location>
</feature>
<dbReference type="PANTHER" id="PTHR19959">
    <property type="entry name" value="KINESIN LIGHT CHAIN"/>
    <property type="match status" value="1"/>
</dbReference>
<feature type="domain" description="DUF4037" evidence="2">
    <location>
        <begin position="410"/>
        <end position="510"/>
    </location>
</feature>
<dbReference type="EMBL" id="JABCSC020000001">
    <property type="protein sequence ID" value="NSL53401.1"/>
    <property type="molecule type" value="Genomic_DNA"/>
</dbReference>
<evidence type="ECO:0000313" key="3">
    <source>
        <dbReference type="EMBL" id="NSL53401.1"/>
    </source>
</evidence>
<keyword evidence="4" id="KW-1185">Reference proteome</keyword>
<dbReference type="Proteomes" id="UP000778523">
    <property type="component" value="Unassembled WGS sequence"/>
</dbReference>
<dbReference type="SUPFAM" id="SSF48452">
    <property type="entry name" value="TPR-like"/>
    <property type="match status" value="2"/>
</dbReference>
<gene>
    <name evidence="3" type="ORF">HJ583_000035</name>
</gene>
<dbReference type="Pfam" id="PF13374">
    <property type="entry name" value="TPR_10"/>
    <property type="match status" value="1"/>
</dbReference>
<name>A0ABX2IAN1_9RHOO</name>
<dbReference type="RefSeq" id="WP_170019408.1">
    <property type="nucleotide sequence ID" value="NZ_JABCSC020000001.1"/>
</dbReference>
<evidence type="ECO:0000256" key="1">
    <source>
        <dbReference type="PROSITE-ProRule" id="PRU00339"/>
    </source>
</evidence>
<keyword evidence="1" id="KW-0802">TPR repeat</keyword>
<protein>
    <submittedName>
        <fullName evidence="3">DUF4037 domain-containing protein</fullName>
    </submittedName>
</protein>
<dbReference type="InterPro" id="IPR025117">
    <property type="entry name" value="DUF4037"/>
</dbReference>
<dbReference type="Gene3D" id="1.25.40.10">
    <property type="entry name" value="Tetratricopeptide repeat domain"/>
    <property type="match status" value="2"/>
</dbReference>
<proteinExistence type="predicted"/>
<reference evidence="3 4" key="1">
    <citation type="submission" date="2020-06" db="EMBL/GenBank/DDBJ databases">
        <title>Draft genome of Uliginosibacterium sp. IMCC34675.</title>
        <authorList>
            <person name="Song J."/>
        </authorList>
    </citation>
    <scope>NUCLEOTIDE SEQUENCE [LARGE SCALE GENOMIC DNA]</scope>
    <source>
        <strain evidence="3 4">IMCC34675</strain>
    </source>
</reference>
<accession>A0ABX2IAN1</accession>
<dbReference type="SMART" id="SM00028">
    <property type="entry name" value="TPR"/>
    <property type="match status" value="4"/>
</dbReference>
<organism evidence="3 4">
    <name type="scientific">Uliginosibacterium aquaticum</name>
    <dbReference type="NCBI Taxonomy" id="2731212"/>
    <lineage>
        <taxon>Bacteria</taxon>
        <taxon>Pseudomonadati</taxon>
        <taxon>Pseudomonadota</taxon>
        <taxon>Betaproteobacteria</taxon>
        <taxon>Rhodocyclales</taxon>
        <taxon>Zoogloeaceae</taxon>
        <taxon>Uliginosibacterium</taxon>
    </lineage>
</organism>
<evidence type="ECO:0000259" key="2">
    <source>
        <dbReference type="Pfam" id="PF13228"/>
    </source>
</evidence>
<dbReference type="PANTHER" id="PTHR19959:SF119">
    <property type="entry name" value="FUNGAL LIPASE-LIKE DOMAIN-CONTAINING PROTEIN"/>
    <property type="match status" value="1"/>
</dbReference>
<dbReference type="Pfam" id="PF13424">
    <property type="entry name" value="TPR_12"/>
    <property type="match status" value="1"/>
</dbReference>
<evidence type="ECO:0000313" key="4">
    <source>
        <dbReference type="Proteomes" id="UP000778523"/>
    </source>
</evidence>